<gene>
    <name evidence="3" type="ORF">GCM10022204_22860</name>
</gene>
<evidence type="ECO:0000256" key="1">
    <source>
        <dbReference type="SAM" id="MobiDB-lite"/>
    </source>
</evidence>
<feature type="domain" description="ARB-07466-like C-terminal" evidence="2">
    <location>
        <begin position="148"/>
        <end position="243"/>
    </location>
</feature>
<dbReference type="InterPro" id="IPR058593">
    <property type="entry name" value="ARB_07466-like_C"/>
</dbReference>
<protein>
    <recommendedName>
        <fullName evidence="2">ARB-07466-like C-terminal domain-containing protein</fullName>
    </recommendedName>
</protein>
<dbReference type="Proteomes" id="UP001500051">
    <property type="component" value="Unassembled WGS sequence"/>
</dbReference>
<comment type="caution">
    <text evidence="3">The sequence shown here is derived from an EMBL/GenBank/DDBJ whole genome shotgun (WGS) entry which is preliminary data.</text>
</comment>
<feature type="compositionally biased region" description="Basic and acidic residues" evidence="1">
    <location>
        <begin position="1"/>
        <end position="19"/>
    </location>
</feature>
<feature type="compositionally biased region" description="Basic and acidic residues" evidence="1">
    <location>
        <begin position="45"/>
        <end position="54"/>
    </location>
</feature>
<proteinExistence type="predicted"/>
<evidence type="ECO:0000259" key="2">
    <source>
        <dbReference type="Pfam" id="PF26571"/>
    </source>
</evidence>
<evidence type="ECO:0000313" key="4">
    <source>
        <dbReference type="Proteomes" id="UP001500051"/>
    </source>
</evidence>
<reference evidence="4" key="1">
    <citation type="journal article" date="2019" name="Int. J. Syst. Evol. Microbiol.">
        <title>The Global Catalogue of Microorganisms (GCM) 10K type strain sequencing project: providing services to taxonomists for standard genome sequencing and annotation.</title>
        <authorList>
            <consortium name="The Broad Institute Genomics Platform"/>
            <consortium name="The Broad Institute Genome Sequencing Center for Infectious Disease"/>
            <person name="Wu L."/>
            <person name="Ma J."/>
        </authorList>
    </citation>
    <scope>NUCLEOTIDE SEQUENCE [LARGE SCALE GENOMIC DNA]</scope>
    <source>
        <strain evidence="4">JCM 16548</strain>
    </source>
</reference>
<accession>A0ABP7DHU4</accession>
<dbReference type="Pfam" id="PF26571">
    <property type="entry name" value="VldE"/>
    <property type="match status" value="1"/>
</dbReference>
<dbReference type="RefSeq" id="WP_344812491.1">
    <property type="nucleotide sequence ID" value="NZ_BAAAYX010000007.1"/>
</dbReference>
<organism evidence="3 4">
    <name type="scientific">Microlunatus aurantiacus</name>
    <dbReference type="NCBI Taxonomy" id="446786"/>
    <lineage>
        <taxon>Bacteria</taxon>
        <taxon>Bacillati</taxon>
        <taxon>Actinomycetota</taxon>
        <taxon>Actinomycetes</taxon>
        <taxon>Propionibacteriales</taxon>
        <taxon>Propionibacteriaceae</taxon>
        <taxon>Microlunatus</taxon>
    </lineage>
</organism>
<sequence length="251" mass="27366">MERTRSTQAERSDRSEDRPSLTPAGEKTAEKKKAAGQQRAKQQAAKKEKEKEKAAELDLTVVGSRYTTAALKLRTEPSKSAKFVDVVDEAEKIKITDTVREGYRLVVVSDKGRWVTDEYLSKKKPTESAAGVSDASCSKSADIESGLVSNGVKVYRAMCAAFPEVSSFGGRRSSNDLHGSGQAIDAMISGSAAGRRLADWLRDNASELGVSEVIHAQKIWTVRRSGEGWRGMSDRGSVSANHYDHVHVSVY</sequence>
<dbReference type="EMBL" id="BAAAYX010000007">
    <property type="protein sequence ID" value="GAA3704841.1"/>
    <property type="molecule type" value="Genomic_DNA"/>
</dbReference>
<keyword evidence="4" id="KW-1185">Reference proteome</keyword>
<name>A0ABP7DHU4_9ACTN</name>
<evidence type="ECO:0000313" key="3">
    <source>
        <dbReference type="EMBL" id="GAA3704841.1"/>
    </source>
</evidence>
<feature type="region of interest" description="Disordered" evidence="1">
    <location>
        <begin position="1"/>
        <end position="54"/>
    </location>
</feature>